<gene>
    <name evidence="3" type="ORF">CGERO_03990</name>
</gene>
<dbReference type="EMBL" id="CP033897">
    <property type="protein sequence ID" value="AZA11115.1"/>
    <property type="molecule type" value="Genomic_DNA"/>
</dbReference>
<keyword evidence="2" id="KW-0732">Signal</keyword>
<evidence type="ECO:0000313" key="4">
    <source>
        <dbReference type="Proteomes" id="UP000271587"/>
    </source>
</evidence>
<evidence type="ECO:0000313" key="3">
    <source>
        <dbReference type="EMBL" id="AZA11115.1"/>
    </source>
</evidence>
<keyword evidence="4" id="KW-1185">Reference proteome</keyword>
<dbReference type="RefSeq" id="WP_164470263.1">
    <property type="nucleotide sequence ID" value="NZ_CP033897.1"/>
</dbReference>
<sequence precursor="true">MKMKRTLAIATTVALGFGAVACSDAEEAAKDAGNVVSSAAGEAKDKVSEAATDATDKASEVASDAKDAVQDDADLQEVQTAAGETAKVPAELKDAIAENEAEMGKLQEVKEGPNGTYLAILEDGQMLAWNGSEVVPVVGKIGETWVGMGGLDSELGAPKSAEQTIDKGWTQDFEHGTINWTADEAGVFSAETVKN</sequence>
<dbReference type="Proteomes" id="UP000271587">
    <property type="component" value="Chromosome"/>
</dbReference>
<dbReference type="PROSITE" id="PS51257">
    <property type="entry name" value="PROKAR_LIPOPROTEIN"/>
    <property type="match status" value="1"/>
</dbReference>
<dbReference type="AlphaFoldDB" id="A0A3G6IZA4"/>
<accession>A0A3G6IZA4</accession>
<reference evidence="3 4" key="1">
    <citation type="submission" date="2018-11" db="EMBL/GenBank/DDBJ databases">
        <authorList>
            <person name="Kleinhagauer T."/>
            <person name="Glaeser S.P."/>
            <person name="Spergser J."/>
            <person name="Ruckert C."/>
            <person name="Kaempfer P."/>
            <person name="Busse H.-J."/>
        </authorList>
    </citation>
    <scope>NUCLEOTIDE SEQUENCE [LARGE SCALE GENOMIC DNA]</scope>
    <source>
        <strain evidence="3 4">W8</strain>
    </source>
</reference>
<feature type="chain" id="PRO_5039179703" description="LGFP repeat protein" evidence="2">
    <location>
        <begin position="22"/>
        <end position="195"/>
    </location>
</feature>
<evidence type="ECO:0000256" key="1">
    <source>
        <dbReference type="SAM" id="MobiDB-lite"/>
    </source>
</evidence>
<evidence type="ECO:0000256" key="2">
    <source>
        <dbReference type="SAM" id="SignalP"/>
    </source>
</evidence>
<feature type="compositionally biased region" description="Basic and acidic residues" evidence="1">
    <location>
        <begin position="42"/>
        <end position="68"/>
    </location>
</feature>
<dbReference type="KEGG" id="cgk:CGERO_03990"/>
<proteinExistence type="predicted"/>
<organism evidence="3 4">
    <name type="scientific">Corynebacterium gerontici</name>
    <dbReference type="NCBI Taxonomy" id="2079234"/>
    <lineage>
        <taxon>Bacteria</taxon>
        <taxon>Bacillati</taxon>
        <taxon>Actinomycetota</taxon>
        <taxon>Actinomycetes</taxon>
        <taxon>Mycobacteriales</taxon>
        <taxon>Corynebacteriaceae</taxon>
        <taxon>Corynebacterium</taxon>
    </lineage>
</organism>
<name>A0A3G6IZA4_9CORY</name>
<evidence type="ECO:0008006" key="5">
    <source>
        <dbReference type="Google" id="ProtNLM"/>
    </source>
</evidence>
<feature type="region of interest" description="Disordered" evidence="1">
    <location>
        <begin position="38"/>
        <end position="68"/>
    </location>
</feature>
<dbReference type="Pfam" id="PF08310">
    <property type="entry name" value="LGFP"/>
    <property type="match status" value="1"/>
</dbReference>
<dbReference type="InterPro" id="IPR013207">
    <property type="entry name" value="LGFP"/>
</dbReference>
<protein>
    <recommendedName>
        <fullName evidence="5">LGFP repeat protein</fullName>
    </recommendedName>
</protein>
<feature type="signal peptide" evidence="2">
    <location>
        <begin position="1"/>
        <end position="21"/>
    </location>
</feature>